<dbReference type="EMBL" id="WNWS01000318">
    <property type="protein sequence ID" value="KAE9970834.1"/>
    <property type="molecule type" value="Genomic_DNA"/>
</dbReference>
<evidence type="ECO:0000256" key="1">
    <source>
        <dbReference type="SAM" id="MobiDB-lite"/>
    </source>
</evidence>
<gene>
    <name evidence="3" type="ORF">EG327_004584</name>
    <name evidence="2" type="ORF">EG328_006014</name>
</gene>
<sequence>MDTTTTATALTAHLAALPINSSQEESSLADNTNSTSRPELPAWNPSEMYTPAPSVASDTHCQQIENGINIDFEPGQGPWPMNTAKHGQFPVPFSEKHSYFCGCVWGRIPPPPVGEIWTPEAREYLAILWFHGDFHREIGVRLDSAEWEEAHYHEMLSLILGYRVEQQQIFAAINRMQSNLPEEWVRAGKYSHYDPAVLFVFDMLNRNWLSFFRQFSIYGELNVEDIDEELEDGRA</sequence>
<feature type="compositionally biased region" description="Polar residues" evidence="1">
    <location>
        <begin position="21"/>
        <end position="37"/>
    </location>
</feature>
<dbReference type="AlphaFoldDB" id="A0A8H3ULH0"/>
<evidence type="ECO:0000313" key="5">
    <source>
        <dbReference type="Proteomes" id="UP000490939"/>
    </source>
</evidence>
<evidence type="ECO:0000313" key="4">
    <source>
        <dbReference type="Proteomes" id="UP000447873"/>
    </source>
</evidence>
<evidence type="ECO:0000313" key="3">
    <source>
        <dbReference type="EMBL" id="KAE9985763.1"/>
    </source>
</evidence>
<organism evidence="2 4">
    <name type="scientific">Venturia inaequalis</name>
    <name type="common">Apple scab fungus</name>
    <dbReference type="NCBI Taxonomy" id="5025"/>
    <lineage>
        <taxon>Eukaryota</taxon>
        <taxon>Fungi</taxon>
        <taxon>Dikarya</taxon>
        <taxon>Ascomycota</taxon>
        <taxon>Pezizomycotina</taxon>
        <taxon>Dothideomycetes</taxon>
        <taxon>Pleosporomycetidae</taxon>
        <taxon>Venturiales</taxon>
        <taxon>Venturiaceae</taxon>
        <taxon>Venturia</taxon>
    </lineage>
</organism>
<protein>
    <submittedName>
        <fullName evidence="2">Uncharacterized protein</fullName>
    </submittedName>
</protein>
<proteinExistence type="predicted"/>
<accession>A0A8H3ULH0</accession>
<dbReference type="Proteomes" id="UP000447873">
    <property type="component" value="Unassembled WGS sequence"/>
</dbReference>
<dbReference type="Proteomes" id="UP000490939">
    <property type="component" value="Unassembled WGS sequence"/>
</dbReference>
<name>A0A8H3ULH0_VENIN</name>
<reference evidence="2 4" key="1">
    <citation type="submission" date="2018-12" db="EMBL/GenBank/DDBJ databases">
        <title>Venturia inaequalis Genome Resource.</title>
        <authorList>
            <person name="Lichtner F.J."/>
        </authorList>
    </citation>
    <scope>NUCLEOTIDE SEQUENCE [LARGE SCALE GENOMIC DNA]</scope>
    <source>
        <strain evidence="2 4">120213</strain>
        <strain evidence="3 5">DMI_063113</strain>
    </source>
</reference>
<evidence type="ECO:0000313" key="2">
    <source>
        <dbReference type="EMBL" id="KAE9970834.1"/>
    </source>
</evidence>
<keyword evidence="5" id="KW-1185">Reference proteome</keyword>
<dbReference type="EMBL" id="WNWR01000271">
    <property type="protein sequence ID" value="KAE9985763.1"/>
    <property type="molecule type" value="Genomic_DNA"/>
</dbReference>
<comment type="caution">
    <text evidence="2">The sequence shown here is derived from an EMBL/GenBank/DDBJ whole genome shotgun (WGS) entry which is preliminary data.</text>
</comment>
<feature type="region of interest" description="Disordered" evidence="1">
    <location>
        <begin position="21"/>
        <end position="46"/>
    </location>
</feature>